<dbReference type="InterPro" id="IPR016181">
    <property type="entry name" value="Acyl_CoA_acyltransferase"/>
</dbReference>
<feature type="domain" description="N-acetyltransferase" evidence="3">
    <location>
        <begin position="1"/>
        <end position="130"/>
    </location>
</feature>
<evidence type="ECO:0000259" key="3">
    <source>
        <dbReference type="PROSITE" id="PS51186"/>
    </source>
</evidence>
<protein>
    <submittedName>
        <fullName evidence="4">GNAT family N-acetyltransferase</fullName>
    </submittedName>
</protein>
<dbReference type="Gene3D" id="3.40.630.30">
    <property type="match status" value="1"/>
</dbReference>
<dbReference type="SUPFAM" id="SSF55729">
    <property type="entry name" value="Acyl-CoA N-acyltransferases (Nat)"/>
    <property type="match status" value="1"/>
</dbReference>
<dbReference type="Pfam" id="PF00583">
    <property type="entry name" value="Acetyltransf_1"/>
    <property type="match status" value="1"/>
</dbReference>
<dbReference type="PROSITE" id="PS51186">
    <property type="entry name" value="GNAT"/>
    <property type="match status" value="1"/>
</dbReference>
<dbReference type="CDD" id="cd04301">
    <property type="entry name" value="NAT_SF"/>
    <property type="match status" value="1"/>
</dbReference>
<comment type="caution">
    <text evidence="4">The sequence shown here is derived from an EMBL/GenBank/DDBJ whole genome shotgun (WGS) entry which is preliminary data.</text>
</comment>
<name>A0ABS5HQ75_9RHOB</name>
<gene>
    <name evidence="4" type="ORF">IT775_08330</name>
</gene>
<reference evidence="4 5" key="1">
    <citation type="journal article" date="2021" name="Arch. Microbiol.">
        <title>Thalassobius aquimarinus sp. nov., isolated from the Sea of Japan seashore.</title>
        <authorList>
            <person name="Kurilenko V.V."/>
            <person name="Romanenko L.A."/>
            <person name="Chernysheva N.Y."/>
            <person name="Velansky P.V."/>
            <person name="Tekutyeva L.A."/>
            <person name="Isaeva M.P."/>
            <person name="Mikhailov V.V."/>
        </authorList>
    </citation>
    <scope>NUCLEOTIDE SEQUENCE [LARGE SCALE GENOMIC DNA]</scope>
    <source>
        <strain evidence="4 5">KMM 8518</strain>
    </source>
</reference>
<organism evidence="4 5">
    <name type="scientific">Thalassovita aquimarina</name>
    <dbReference type="NCBI Taxonomy" id="2785917"/>
    <lineage>
        <taxon>Bacteria</taxon>
        <taxon>Pseudomonadati</taxon>
        <taxon>Pseudomonadota</taxon>
        <taxon>Alphaproteobacteria</taxon>
        <taxon>Rhodobacterales</taxon>
        <taxon>Roseobacteraceae</taxon>
        <taxon>Thalassovita</taxon>
    </lineage>
</organism>
<keyword evidence="5" id="KW-1185">Reference proteome</keyword>
<dbReference type="InterPro" id="IPR000182">
    <property type="entry name" value="GNAT_dom"/>
</dbReference>
<evidence type="ECO:0000313" key="5">
    <source>
        <dbReference type="Proteomes" id="UP001195941"/>
    </source>
</evidence>
<dbReference type="EMBL" id="JADMKU010000005">
    <property type="protein sequence ID" value="MBR9651126.1"/>
    <property type="molecule type" value="Genomic_DNA"/>
</dbReference>
<keyword evidence="2" id="KW-0012">Acyltransferase</keyword>
<dbReference type="Proteomes" id="UP001195941">
    <property type="component" value="Unassembled WGS sequence"/>
</dbReference>
<proteinExistence type="predicted"/>
<evidence type="ECO:0000256" key="1">
    <source>
        <dbReference type="ARBA" id="ARBA00022679"/>
    </source>
</evidence>
<keyword evidence="1" id="KW-0808">Transferase</keyword>
<evidence type="ECO:0000256" key="2">
    <source>
        <dbReference type="ARBA" id="ARBA00023315"/>
    </source>
</evidence>
<sequence>MEGRIDPPSSLDRMTAATLEQEARDKELWVIEDAGRPVACMILIPKPDTLYLGKLAVDADRRGQGLARRLIEQAETRARRLALPSITLQTRVELTENHVTFGKLGFMQTGATAHAGYDRPTSLTFTKTVAPNAG</sequence>
<dbReference type="InterPro" id="IPR050832">
    <property type="entry name" value="Bact_Acetyltransf"/>
</dbReference>
<evidence type="ECO:0000313" key="4">
    <source>
        <dbReference type="EMBL" id="MBR9651126.1"/>
    </source>
</evidence>
<accession>A0ABS5HQ75</accession>
<dbReference type="PANTHER" id="PTHR43877">
    <property type="entry name" value="AMINOALKYLPHOSPHONATE N-ACETYLTRANSFERASE-RELATED-RELATED"/>
    <property type="match status" value="1"/>
</dbReference>